<dbReference type="EMBL" id="MWPQ01000064">
    <property type="protein sequence ID" value="OPH81446.1"/>
    <property type="molecule type" value="Genomic_DNA"/>
</dbReference>
<evidence type="ECO:0000313" key="1">
    <source>
        <dbReference type="EMBL" id="OPH81446.1"/>
    </source>
</evidence>
<accession>A0A1V4HTZ7</accession>
<comment type="caution">
    <text evidence="1">The sequence shown here is derived from an EMBL/GenBank/DDBJ whole genome shotgun (WGS) entry which is preliminary data.</text>
</comment>
<evidence type="ECO:0000313" key="2">
    <source>
        <dbReference type="Proteomes" id="UP000189940"/>
    </source>
</evidence>
<keyword evidence="2" id="KW-1185">Reference proteome</keyword>
<organism evidence="1 2">
    <name type="scientific">Nitrobacter vulgaris</name>
    <dbReference type="NCBI Taxonomy" id="29421"/>
    <lineage>
        <taxon>Bacteria</taxon>
        <taxon>Pseudomonadati</taxon>
        <taxon>Pseudomonadota</taxon>
        <taxon>Alphaproteobacteria</taxon>
        <taxon>Hyphomicrobiales</taxon>
        <taxon>Nitrobacteraceae</taxon>
        <taxon>Nitrobacter</taxon>
    </lineage>
</organism>
<dbReference type="Proteomes" id="UP000189940">
    <property type="component" value="Unassembled WGS sequence"/>
</dbReference>
<reference evidence="1 2" key="1">
    <citation type="submission" date="2017-02" db="EMBL/GenBank/DDBJ databases">
        <title>Genome sequence of the nitrite-oxidizing bacterium Nitrobacter vulgaris strain Ab1.</title>
        <authorList>
            <person name="Mellbye B.L."/>
            <person name="Davis E.W."/>
            <person name="Spieck E."/>
            <person name="Chang J.H."/>
            <person name="Bottomley P.J."/>
            <person name="Sayavedra-Soto L.A."/>
        </authorList>
    </citation>
    <scope>NUCLEOTIDE SEQUENCE [LARGE SCALE GENOMIC DNA]</scope>
    <source>
        <strain evidence="1 2">Ab1</strain>
    </source>
</reference>
<gene>
    <name evidence="1" type="ORF">B2M20_17635</name>
</gene>
<protein>
    <submittedName>
        <fullName evidence="1">Uncharacterized protein</fullName>
    </submittedName>
</protein>
<dbReference type="AlphaFoldDB" id="A0A1V4HTZ7"/>
<proteinExistence type="predicted"/>
<sequence>MYQPAPPANIFRREALCIECINHESKSVNRRLAFLRSRALSKMKAGGFKSLFIQVIIFSSARRPKSSW</sequence>
<dbReference type="STRING" id="29421.B2M20_17635"/>
<name>A0A1V4HTZ7_NITVU</name>